<comment type="caution">
    <text evidence="7">Lacks conserved residue(s) required for the propagation of feature annotation.</text>
</comment>
<evidence type="ECO:0000259" key="10">
    <source>
        <dbReference type="PROSITE" id="PS50203"/>
    </source>
</evidence>
<feature type="domain" description="WW" evidence="9">
    <location>
        <begin position="550"/>
        <end position="582"/>
    </location>
</feature>
<dbReference type="InterPro" id="IPR038765">
    <property type="entry name" value="Papain-like_cys_pep_sf"/>
</dbReference>
<dbReference type="Gene3D" id="3.90.70.10">
    <property type="entry name" value="Cysteine proteinases"/>
    <property type="match status" value="1"/>
</dbReference>
<evidence type="ECO:0000256" key="4">
    <source>
        <dbReference type="ARBA" id="ARBA00022807"/>
    </source>
</evidence>
<feature type="transmembrane region" description="Helical" evidence="8">
    <location>
        <begin position="794"/>
        <end position="812"/>
    </location>
</feature>
<dbReference type="InterPro" id="IPR022684">
    <property type="entry name" value="Calpain_cysteine_protease"/>
</dbReference>
<dbReference type="PRINTS" id="PR00704">
    <property type="entry name" value="CALPAIN"/>
</dbReference>
<dbReference type="OrthoDB" id="5402602at2759"/>
<keyword evidence="8" id="KW-0812">Transmembrane</keyword>
<dbReference type="PROSITE" id="PS50203">
    <property type="entry name" value="CALPAIN_CAT"/>
    <property type="match status" value="1"/>
</dbReference>
<dbReference type="PROSITE" id="PS50020">
    <property type="entry name" value="WW_DOMAIN_2"/>
    <property type="match status" value="2"/>
</dbReference>
<evidence type="ECO:0000256" key="6">
    <source>
        <dbReference type="PROSITE-ProRule" id="PRU00023"/>
    </source>
</evidence>
<comment type="caution">
    <text evidence="11">The sequence shown here is derived from an EMBL/GenBank/DDBJ whole genome shotgun (WGS) entry which is preliminary data.</text>
</comment>
<dbReference type="SMART" id="SM00230">
    <property type="entry name" value="CysPc"/>
    <property type="match status" value="1"/>
</dbReference>
<sequence>MPPRDGRDSRDESAEAEIEVFSKSLNAWVPGKVWLFASAGRITVTYTIKGQRCRKHLLPWTQQIRSVGELLEMDPDSSPAQEVRVVGDTLPSWELEEEADPDFSFTHLFDALFCEMPVNATLKNAMQAAAQKQEVYCSTRIHEASAAYASAQVSEAEACLAESGEFFEDMQDLDFQRSIVNSLRLVSHMEASSLRIWCGRPMALDVVQGRECPNCGLLVAMAAIADHHDGYLVRQLFPQFQHWDGHEDPPLNSSGCYVVSLFLHTKNSNLERFKKHHPSLKAGQDRIILDATSRSETLTKGSWRSIVIDDKLPVDSMGRLENCQFSRNKVWPSLLEKAFAKVCGSYGKTAYVGLADALVMLTGQSTFQVDLRELFNKEKRQLWKDLSEYQRSGILMTAAIYDDSSLLFGQADSMTGNGLQRNHAYTVLETLSIILDLTGEVLSLVKLRDPHGRTTYSGPWCPRCPRWTASLRQKIHGTDRGVFCMTWQDFLATFDEINICKVRPRQEGGTEAKPEGAWHGWTLQSTPGGRYFHHHAATGTSQWEVPPEMVPFVGEWRQVGDPSSAYWHNDALGTSSWKDPRNCSSIHEAALDGNLAYLMLYAMAGGFIDAVNVKGRSALHNAAAAGQNEVIVHLLHQKADVNLMDQGLSTPLHWGARYGHETAVQLLLQAGANVDGSNMLGDTPLHEASGLGQMKILPILMAACANPLVRNAEQRTAAEVAGVRGWAEARDLLVGYEQNWADHEDLAEAERLSHGLGQLDPRCALAASFESSFQRVLVEDGWDEVRGMGLVGNFLGILVLFIGMAGAGCVTLRLTSSEDKAPADAEQFRVWASMPF</sequence>
<dbReference type="Pfam" id="PF12796">
    <property type="entry name" value="Ank_2"/>
    <property type="match status" value="1"/>
</dbReference>
<proteinExistence type="inferred from homology"/>
<evidence type="ECO:0000313" key="12">
    <source>
        <dbReference type="Proteomes" id="UP000649617"/>
    </source>
</evidence>
<dbReference type="CDD" id="cd00201">
    <property type="entry name" value="WW"/>
    <property type="match status" value="1"/>
</dbReference>
<organism evidence="11 12">
    <name type="scientific">Symbiodinium pilosum</name>
    <name type="common">Dinoflagellate</name>
    <dbReference type="NCBI Taxonomy" id="2952"/>
    <lineage>
        <taxon>Eukaryota</taxon>
        <taxon>Sar</taxon>
        <taxon>Alveolata</taxon>
        <taxon>Dinophyceae</taxon>
        <taxon>Suessiales</taxon>
        <taxon>Symbiodiniaceae</taxon>
        <taxon>Symbiodinium</taxon>
    </lineage>
</organism>
<keyword evidence="4" id="KW-0788">Thiol protease</keyword>
<dbReference type="InterPro" id="IPR036770">
    <property type="entry name" value="Ankyrin_rpt-contain_sf"/>
</dbReference>
<keyword evidence="8" id="KW-1133">Transmembrane helix</keyword>
<evidence type="ECO:0000256" key="7">
    <source>
        <dbReference type="PROSITE-ProRule" id="PRU00239"/>
    </source>
</evidence>
<evidence type="ECO:0000256" key="3">
    <source>
        <dbReference type="ARBA" id="ARBA00022801"/>
    </source>
</evidence>
<dbReference type="PANTHER" id="PTHR10183:SF379">
    <property type="entry name" value="CALPAIN-5"/>
    <property type="match status" value="1"/>
</dbReference>
<dbReference type="SUPFAM" id="SSF51045">
    <property type="entry name" value="WW domain"/>
    <property type="match status" value="1"/>
</dbReference>
<keyword evidence="6" id="KW-0040">ANK repeat</keyword>
<keyword evidence="3" id="KW-0378">Hydrolase</keyword>
<feature type="repeat" description="ANK" evidence="6">
    <location>
        <begin position="680"/>
        <end position="712"/>
    </location>
</feature>
<dbReference type="SUPFAM" id="SSF48403">
    <property type="entry name" value="Ankyrin repeat"/>
    <property type="match status" value="1"/>
</dbReference>
<dbReference type="PANTHER" id="PTHR10183">
    <property type="entry name" value="CALPAIN"/>
    <property type="match status" value="1"/>
</dbReference>
<protein>
    <submittedName>
        <fullName evidence="11">DEK1 protein</fullName>
    </submittedName>
</protein>
<dbReference type="PROSITE" id="PS50297">
    <property type="entry name" value="ANK_REP_REGION"/>
    <property type="match status" value="2"/>
</dbReference>
<dbReference type="GO" id="GO:0004198">
    <property type="term" value="F:calcium-dependent cysteine-type endopeptidase activity"/>
    <property type="evidence" value="ECO:0007669"/>
    <property type="project" value="InterPro"/>
</dbReference>
<comment type="similarity">
    <text evidence="1">Belongs to the peptidase C2 family.</text>
</comment>
<evidence type="ECO:0000256" key="5">
    <source>
        <dbReference type="PIRSR" id="PIRSR622684-1"/>
    </source>
</evidence>
<dbReference type="Proteomes" id="UP000649617">
    <property type="component" value="Unassembled WGS sequence"/>
</dbReference>
<feature type="active site" evidence="5">
    <location>
        <position position="423"/>
    </location>
</feature>
<dbReference type="GO" id="GO:0006508">
    <property type="term" value="P:proteolysis"/>
    <property type="evidence" value="ECO:0007669"/>
    <property type="project" value="UniProtKB-KW"/>
</dbReference>
<dbReference type="SMART" id="SM00248">
    <property type="entry name" value="ANK"/>
    <property type="match status" value="3"/>
</dbReference>
<feature type="repeat" description="ANK" evidence="6">
    <location>
        <begin position="647"/>
        <end position="679"/>
    </location>
</feature>
<feature type="domain" description="WW" evidence="9">
    <location>
        <begin position="520"/>
        <end position="548"/>
    </location>
</feature>
<dbReference type="InterPro" id="IPR036020">
    <property type="entry name" value="WW_dom_sf"/>
</dbReference>
<dbReference type="SMART" id="SM00456">
    <property type="entry name" value="WW"/>
    <property type="match status" value="2"/>
</dbReference>
<feature type="non-terminal residue" evidence="11">
    <location>
        <position position="1"/>
    </location>
</feature>
<dbReference type="AlphaFoldDB" id="A0A812J2Z8"/>
<evidence type="ECO:0000256" key="1">
    <source>
        <dbReference type="ARBA" id="ARBA00007623"/>
    </source>
</evidence>
<gene>
    <name evidence="11" type="primary">DEK1</name>
    <name evidence="11" type="ORF">SPIL2461_LOCUS1646</name>
</gene>
<accession>A0A812J2Z8</accession>
<dbReference type="InterPro" id="IPR001300">
    <property type="entry name" value="Peptidase_C2_calpain_cat"/>
</dbReference>
<keyword evidence="2" id="KW-0645">Protease</keyword>
<feature type="repeat" description="ANK" evidence="6">
    <location>
        <begin position="614"/>
        <end position="646"/>
    </location>
</feature>
<evidence type="ECO:0000256" key="8">
    <source>
        <dbReference type="SAM" id="Phobius"/>
    </source>
</evidence>
<dbReference type="Gene3D" id="1.25.40.20">
    <property type="entry name" value="Ankyrin repeat-containing domain"/>
    <property type="match status" value="1"/>
</dbReference>
<evidence type="ECO:0000256" key="2">
    <source>
        <dbReference type="ARBA" id="ARBA00022670"/>
    </source>
</evidence>
<feature type="domain" description="Calpain catalytic" evidence="10">
    <location>
        <begin position="205"/>
        <end position="503"/>
    </location>
</feature>
<dbReference type="PROSITE" id="PS01159">
    <property type="entry name" value="WW_DOMAIN_1"/>
    <property type="match status" value="1"/>
</dbReference>
<dbReference type="Pfam" id="PF00648">
    <property type="entry name" value="Peptidase_C2"/>
    <property type="match status" value="1"/>
</dbReference>
<dbReference type="InterPro" id="IPR002110">
    <property type="entry name" value="Ankyrin_rpt"/>
</dbReference>
<evidence type="ECO:0000313" key="11">
    <source>
        <dbReference type="EMBL" id="CAE7195990.1"/>
    </source>
</evidence>
<keyword evidence="12" id="KW-1185">Reference proteome</keyword>
<dbReference type="EMBL" id="CAJNIZ010001627">
    <property type="protein sequence ID" value="CAE7195990.1"/>
    <property type="molecule type" value="Genomic_DNA"/>
</dbReference>
<name>A0A812J2Z8_SYMPI</name>
<dbReference type="PROSITE" id="PS50088">
    <property type="entry name" value="ANK_REPEAT"/>
    <property type="match status" value="3"/>
</dbReference>
<reference evidence="11" key="1">
    <citation type="submission" date="2021-02" db="EMBL/GenBank/DDBJ databases">
        <authorList>
            <person name="Dougan E. K."/>
            <person name="Rhodes N."/>
            <person name="Thang M."/>
            <person name="Chan C."/>
        </authorList>
    </citation>
    <scope>NUCLEOTIDE SEQUENCE</scope>
</reference>
<evidence type="ECO:0000259" key="9">
    <source>
        <dbReference type="PROSITE" id="PS50020"/>
    </source>
</evidence>
<dbReference type="InterPro" id="IPR001202">
    <property type="entry name" value="WW_dom"/>
</dbReference>
<dbReference type="SUPFAM" id="SSF54001">
    <property type="entry name" value="Cysteine proteinases"/>
    <property type="match status" value="1"/>
</dbReference>
<keyword evidence="8" id="KW-0472">Membrane</keyword>